<dbReference type="PANTHER" id="PTHR21301:SF12">
    <property type="match status" value="1"/>
</dbReference>
<dbReference type="AlphaFoldDB" id="A0A974H7D9"/>
<gene>
    <name evidence="1" type="ORF">XELAEV_18038971mg</name>
</gene>
<dbReference type="EMBL" id="CM004480">
    <property type="protein sequence ID" value="OCT67669.1"/>
    <property type="molecule type" value="Genomic_DNA"/>
</dbReference>
<proteinExistence type="predicted"/>
<dbReference type="PANTHER" id="PTHR21301">
    <property type="entry name" value="REVERSE TRANSCRIPTASE"/>
    <property type="match status" value="1"/>
</dbReference>
<organism evidence="1 2">
    <name type="scientific">Xenopus laevis</name>
    <name type="common">African clawed frog</name>
    <dbReference type="NCBI Taxonomy" id="8355"/>
    <lineage>
        <taxon>Eukaryota</taxon>
        <taxon>Metazoa</taxon>
        <taxon>Chordata</taxon>
        <taxon>Craniata</taxon>
        <taxon>Vertebrata</taxon>
        <taxon>Euteleostomi</taxon>
        <taxon>Amphibia</taxon>
        <taxon>Batrachia</taxon>
        <taxon>Anura</taxon>
        <taxon>Pipoidea</taxon>
        <taxon>Pipidae</taxon>
        <taxon>Xenopodinae</taxon>
        <taxon>Xenopus</taxon>
        <taxon>Xenopus</taxon>
    </lineage>
</organism>
<accession>A0A974H7D9</accession>
<evidence type="ECO:0000313" key="1">
    <source>
        <dbReference type="EMBL" id="OCT67669.1"/>
    </source>
</evidence>
<name>A0A974H7D9_XENLA</name>
<dbReference type="Proteomes" id="UP000694892">
    <property type="component" value="Chromosome 8L"/>
</dbReference>
<sequence>MSFRKGCNIGTQRRCAQCRVVLTGATFTNPTTNREYKIWGHYSCDTSFAVYMLVCPQTTQKVMHRFSQHRSMVNTCNSVLPVSKHCIEKGHTAEDLKFRVIQQVPQPHRGGDRVLFLKKTEVQWIHRLKTLSPLGLNKDFDLHLFIN</sequence>
<evidence type="ECO:0000313" key="2">
    <source>
        <dbReference type="Proteomes" id="UP000694892"/>
    </source>
</evidence>
<reference evidence="2" key="1">
    <citation type="journal article" date="2016" name="Nature">
        <title>Genome evolution in the allotetraploid frog Xenopus laevis.</title>
        <authorList>
            <person name="Session A.M."/>
            <person name="Uno Y."/>
            <person name="Kwon T."/>
            <person name="Chapman J.A."/>
            <person name="Toyoda A."/>
            <person name="Takahashi S."/>
            <person name="Fukui A."/>
            <person name="Hikosaka A."/>
            <person name="Suzuki A."/>
            <person name="Kondo M."/>
            <person name="van Heeringen S.J."/>
            <person name="Quigley I."/>
            <person name="Heinz S."/>
            <person name="Ogino H."/>
            <person name="Ochi H."/>
            <person name="Hellsten U."/>
            <person name="Lyons J.B."/>
            <person name="Simakov O."/>
            <person name="Putnam N."/>
            <person name="Stites J."/>
            <person name="Kuroki Y."/>
            <person name="Tanaka T."/>
            <person name="Michiue T."/>
            <person name="Watanabe M."/>
            <person name="Bogdanovic O."/>
            <person name="Lister R."/>
            <person name="Georgiou G."/>
            <person name="Paranjpe S.S."/>
            <person name="van Kruijsbergen I."/>
            <person name="Shu S."/>
            <person name="Carlson J."/>
            <person name="Kinoshita T."/>
            <person name="Ohta Y."/>
            <person name="Mawaribuchi S."/>
            <person name="Jenkins J."/>
            <person name="Grimwood J."/>
            <person name="Schmutz J."/>
            <person name="Mitros T."/>
            <person name="Mozaffari S.V."/>
            <person name="Suzuki Y."/>
            <person name="Haramoto Y."/>
            <person name="Yamamoto T.S."/>
            <person name="Takagi C."/>
            <person name="Heald R."/>
            <person name="Miller K."/>
            <person name="Haudenschild C."/>
            <person name="Kitzman J."/>
            <person name="Nakayama T."/>
            <person name="Izutsu Y."/>
            <person name="Robert J."/>
            <person name="Fortriede J."/>
            <person name="Burns K."/>
            <person name="Lotay V."/>
            <person name="Karimi K."/>
            <person name="Yasuoka Y."/>
            <person name="Dichmann D.S."/>
            <person name="Flajnik M.F."/>
            <person name="Houston D.W."/>
            <person name="Shendure J."/>
            <person name="DuPasquier L."/>
            <person name="Vize P.D."/>
            <person name="Zorn A.M."/>
            <person name="Ito M."/>
            <person name="Marcotte E.M."/>
            <person name="Wallingford J.B."/>
            <person name="Ito Y."/>
            <person name="Asashima M."/>
            <person name="Ueno N."/>
            <person name="Matsuda Y."/>
            <person name="Veenstra G.J."/>
            <person name="Fujiyama A."/>
            <person name="Harland R.M."/>
            <person name="Taira M."/>
            <person name="Rokhsar D.S."/>
        </authorList>
    </citation>
    <scope>NUCLEOTIDE SEQUENCE [LARGE SCALE GENOMIC DNA]</scope>
    <source>
        <strain evidence="2">J</strain>
    </source>
</reference>
<protein>
    <submittedName>
        <fullName evidence="1">Uncharacterized protein</fullName>
    </submittedName>
</protein>